<gene>
    <name evidence="1" type="ORF">FCALED_LOCUS9269</name>
</gene>
<evidence type="ECO:0000313" key="2">
    <source>
        <dbReference type="Proteomes" id="UP000789570"/>
    </source>
</evidence>
<name>A0A9N9CTI3_9GLOM</name>
<dbReference type="Proteomes" id="UP000789570">
    <property type="component" value="Unassembled WGS sequence"/>
</dbReference>
<dbReference type="EMBL" id="CAJVPQ010002999">
    <property type="protein sequence ID" value="CAG8615123.1"/>
    <property type="molecule type" value="Genomic_DNA"/>
</dbReference>
<organism evidence="1 2">
    <name type="scientific">Funneliformis caledonium</name>
    <dbReference type="NCBI Taxonomy" id="1117310"/>
    <lineage>
        <taxon>Eukaryota</taxon>
        <taxon>Fungi</taxon>
        <taxon>Fungi incertae sedis</taxon>
        <taxon>Mucoromycota</taxon>
        <taxon>Glomeromycotina</taxon>
        <taxon>Glomeromycetes</taxon>
        <taxon>Glomerales</taxon>
        <taxon>Glomeraceae</taxon>
        <taxon>Funneliformis</taxon>
    </lineage>
</organism>
<sequence>DGEDKISYIISHCKEDKVAILEFAVKTLLANQDYQALSLNFDLYVNDPKEDKLIESIEEISKYFDKPLVLD</sequence>
<protein>
    <submittedName>
        <fullName evidence="1">17788_t:CDS:1</fullName>
    </submittedName>
</protein>
<evidence type="ECO:0000313" key="1">
    <source>
        <dbReference type="EMBL" id="CAG8615123.1"/>
    </source>
</evidence>
<dbReference type="AlphaFoldDB" id="A0A9N9CTI3"/>
<keyword evidence="2" id="KW-1185">Reference proteome</keyword>
<reference evidence="1" key="1">
    <citation type="submission" date="2021-06" db="EMBL/GenBank/DDBJ databases">
        <authorList>
            <person name="Kallberg Y."/>
            <person name="Tangrot J."/>
            <person name="Rosling A."/>
        </authorList>
    </citation>
    <scope>NUCLEOTIDE SEQUENCE</scope>
    <source>
        <strain evidence="1">UK204</strain>
    </source>
</reference>
<comment type="caution">
    <text evidence="1">The sequence shown here is derived from an EMBL/GenBank/DDBJ whole genome shotgun (WGS) entry which is preliminary data.</text>
</comment>
<feature type="non-terminal residue" evidence="1">
    <location>
        <position position="1"/>
    </location>
</feature>
<accession>A0A9N9CTI3</accession>
<proteinExistence type="predicted"/>
<dbReference type="OrthoDB" id="2336277at2759"/>